<dbReference type="InterPro" id="IPR024607">
    <property type="entry name" value="Sulfatase_CS"/>
</dbReference>
<comment type="caution">
    <text evidence="7">The sequence shown here is derived from an EMBL/GenBank/DDBJ whole genome shotgun (WGS) entry which is preliminary data.</text>
</comment>
<dbReference type="PANTHER" id="PTHR42693:SF33">
    <property type="entry name" value="ARYLSULFATASE"/>
    <property type="match status" value="1"/>
</dbReference>
<organism evidence="7 8">
    <name type="scientific">Pinibacter soli</name>
    <dbReference type="NCBI Taxonomy" id="3044211"/>
    <lineage>
        <taxon>Bacteria</taxon>
        <taxon>Pseudomonadati</taxon>
        <taxon>Bacteroidota</taxon>
        <taxon>Chitinophagia</taxon>
        <taxon>Chitinophagales</taxon>
        <taxon>Chitinophagaceae</taxon>
        <taxon>Pinibacter</taxon>
    </lineage>
</organism>
<dbReference type="EMBL" id="JASBRG010000001">
    <property type="protein sequence ID" value="MDI3318399.1"/>
    <property type="molecule type" value="Genomic_DNA"/>
</dbReference>
<sequence>MFLRVIVTFLLAFSVNANMLQAQQKPNIVVILADDLGYNDISTYGNKLVPTPHIDSLAMSGVKMLNGYCTSPICSPSRAAILTGRYQQRFGFEFQEKDAPIGKLSLLQEKKFYKRAHKEGDIIDLSRDSVVVPNGLPKDEITLAQVLKKNGYRTAAIGKWNLGVADYQLPDAKGFDYFYGFYAAAGLYALEKDSTIVDQHIDDILDKPTWFRRKYSALVRNGKPVDETEYLTTKFGEEAVAFIEQNKNDPFFLYVPFNAPHTPFQAPKDIVAKFANIAEPQKQVYYAMITALDNAVGKIINKLKETGLDKNTLIIFTSDNGGATYTTATDNEPLKGGKMCEFDGGIKVPYIMSYAEKIPAGTTYQSPVSTLDIFSTAVAAAGIASPVDKVYDGVNLLPFVTGEKSNVPHDILYWRNGYSKAIRKGDYKLYINERDKVEYLYDLSKDPGEHNDLSATLPDKVTDLKTELNRWEATLGKPLWKSRFHFRLKVRDRYYMFPT</sequence>
<evidence type="ECO:0000259" key="6">
    <source>
        <dbReference type="Pfam" id="PF00884"/>
    </source>
</evidence>
<evidence type="ECO:0000256" key="3">
    <source>
        <dbReference type="ARBA" id="ARBA00022801"/>
    </source>
</evidence>
<dbReference type="SUPFAM" id="SSF53649">
    <property type="entry name" value="Alkaline phosphatase-like"/>
    <property type="match status" value="1"/>
</dbReference>
<dbReference type="Gene3D" id="3.30.1120.10">
    <property type="match status" value="1"/>
</dbReference>
<dbReference type="PANTHER" id="PTHR42693">
    <property type="entry name" value="ARYLSULFATASE FAMILY MEMBER"/>
    <property type="match status" value="1"/>
</dbReference>
<comment type="similarity">
    <text evidence="1">Belongs to the sulfatase family.</text>
</comment>
<dbReference type="Pfam" id="PF00884">
    <property type="entry name" value="Sulfatase"/>
    <property type="match status" value="1"/>
</dbReference>
<dbReference type="InterPro" id="IPR017850">
    <property type="entry name" value="Alkaline_phosphatase_core_sf"/>
</dbReference>
<dbReference type="InterPro" id="IPR050738">
    <property type="entry name" value="Sulfatase"/>
</dbReference>
<protein>
    <submittedName>
        <fullName evidence="7">Sulfatase</fullName>
    </submittedName>
</protein>
<evidence type="ECO:0000256" key="5">
    <source>
        <dbReference type="SAM" id="SignalP"/>
    </source>
</evidence>
<evidence type="ECO:0000256" key="1">
    <source>
        <dbReference type="ARBA" id="ARBA00008779"/>
    </source>
</evidence>
<evidence type="ECO:0000256" key="2">
    <source>
        <dbReference type="ARBA" id="ARBA00022723"/>
    </source>
</evidence>
<dbReference type="Gene3D" id="3.40.720.10">
    <property type="entry name" value="Alkaline Phosphatase, subunit A"/>
    <property type="match status" value="1"/>
</dbReference>
<keyword evidence="5" id="KW-0732">Signal</keyword>
<feature type="chain" id="PRO_5046115594" evidence="5">
    <location>
        <begin position="18"/>
        <end position="499"/>
    </location>
</feature>
<evidence type="ECO:0000313" key="8">
    <source>
        <dbReference type="Proteomes" id="UP001226434"/>
    </source>
</evidence>
<dbReference type="Proteomes" id="UP001226434">
    <property type="component" value="Unassembled WGS sequence"/>
</dbReference>
<keyword evidence="4" id="KW-0106">Calcium</keyword>
<dbReference type="RefSeq" id="WP_282332528.1">
    <property type="nucleotide sequence ID" value="NZ_JASBRG010000001.1"/>
</dbReference>
<evidence type="ECO:0000256" key="4">
    <source>
        <dbReference type="ARBA" id="ARBA00022837"/>
    </source>
</evidence>
<feature type="signal peptide" evidence="5">
    <location>
        <begin position="1"/>
        <end position="17"/>
    </location>
</feature>
<name>A0ABT6R754_9BACT</name>
<gene>
    <name evidence="7" type="ORF">QJ048_01380</name>
</gene>
<feature type="domain" description="Sulfatase N-terminal" evidence="6">
    <location>
        <begin position="26"/>
        <end position="383"/>
    </location>
</feature>
<proteinExistence type="inferred from homology"/>
<keyword evidence="8" id="KW-1185">Reference proteome</keyword>
<reference evidence="7 8" key="1">
    <citation type="submission" date="2023-05" db="EMBL/GenBank/DDBJ databases">
        <title>Genome sequence of Pinibacter sp. MAH-24.</title>
        <authorList>
            <person name="Huq M.A."/>
        </authorList>
    </citation>
    <scope>NUCLEOTIDE SEQUENCE [LARGE SCALE GENOMIC DNA]</scope>
    <source>
        <strain evidence="7 8">MAH-24</strain>
    </source>
</reference>
<keyword evidence="3" id="KW-0378">Hydrolase</keyword>
<accession>A0ABT6R754</accession>
<dbReference type="CDD" id="cd16144">
    <property type="entry name" value="ARS_like"/>
    <property type="match status" value="1"/>
</dbReference>
<dbReference type="InterPro" id="IPR000917">
    <property type="entry name" value="Sulfatase_N"/>
</dbReference>
<evidence type="ECO:0000313" key="7">
    <source>
        <dbReference type="EMBL" id="MDI3318399.1"/>
    </source>
</evidence>
<dbReference type="PROSITE" id="PS00523">
    <property type="entry name" value="SULFATASE_1"/>
    <property type="match status" value="1"/>
</dbReference>
<keyword evidence="2" id="KW-0479">Metal-binding</keyword>